<gene>
    <name evidence="9" type="ORF">COZ78_02735</name>
</gene>
<dbReference type="EC" id="5.2.1.8" evidence="6"/>
<evidence type="ECO:0000256" key="2">
    <source>
        <dbReference type="ARBA" id="ARBA00006577"/>
    </source>
</evidence>
<reference evidence="10" key="1">
    <citation type="submission" date="2017-09" db="EMBL/GenBank/DDBJ databases">
        <title>Depth-based differentiation of microbial function through sediment-hosted aquifers and enrichment of novel symbionts in the deep terrestrial subsurface.</title>
        <authorList>
            <person name="Probst A.J."/>
            <person name="Ladd B."/>
            <person name="Jarett J.K."/>
            <person name="Geller-Mcgrath D.E."/>
            <person name="Sieber C.M.K."/>
            <person name="Emerson J.B."/>
            <person name="Anantharaman K."/>
            <person name="Thomas B.C."/>
            <person name="Malmstrom R."/>
            <person name="Stieglmeier M."/>
            <person name="Klingl A."/>
            <person name="Woyke T."/>
            <person name="Ryan C.M."/>
            <person name="Banfield J.F."/>
        </authorList>
    </citation>
    <scope>NUCLEOTIDE SEQUENCE [LARGE SCALE GENOMIC DNA]</scope>
</reference>
<comment type="caution">
    <text evidence="9">The sequence shown here is derived from an EMBL/GenBank/DDBJ whole genome shotgun (WGS) entry which is preliminary data.</text>
</comment>
<dbReference type="PROSITE" id="PS50059">
    <property type="entry name" value="FKBP_PPIASE"/>
    <property type="match status" value="1"/>
</dbReference>
<dbReference type="InterPro" id="IPR001179">
    <property type="entry name" value="PPIase_FKBP_dom"/>
</dbReference>
<evidence type="ECO:0000313" key="9">
    <source>
        <dbReference type="EMBL" id="PIX03002.1"/>
    </source>
</evidence>
<keyword evidence="4 5" id="KW-0413">Isomerase</keyword>
<proteinExistence type="inferred from homology"/>
<dbReference type="Pfam" id="PF00254">
    <property type="entry name" value="FKBP_C"/>
    <property type="match status" value="1"/>
</dbReference>
<dbReference type="InterPro" id="IPR046357">
    <property type="entry name" value="PPIase_dom_sf"/>
</dbReference>
<sequence>MSQYLLNFIIFFVLLAVVGGVYYWLVAGKNQPEEKLSAVTPVIEETPATAPATSTTVGEQSSAGLIDGPSGLKYQILKVGTGQEAKNGNDVLVHYVGTLENGVKFDSSRDRNKPFDFVLGSGAVIKGWDLGVLGMKVGEIRKLIIPPLIGYGAQGKGPIPPNATLVFEVELLGVSAGQ</sequence>
<comment type="catalytic activity">
    <reaction evidence="1 5 6">
        <text>[protein]-peptidylproline (omega=180) = [protein]-peptidylproline (omega=0)</text>
        <dbReference type="Rhea" id="RHEA:16237"/>
        <dbReference type="Rhea" id="RHEA-COMP:10747"/>
        <dbReference type="Rhea" id="RHEA-COMP:10748"/>
        <dbReference type="ChEBI" id="CHEBI:83833"/>
        <dbReference type="ChEBI" id="CHEBI:83834"/>
        <dbReference type="EC" id="5.2.1.8"/>
    </reaction>
</comment>
<evidence type="ECO:0000256" key="7">
    <source>
        <dbReference type="SAM" id="Phobius"/>
    </source>
</evidence>
<keyword evidence="7" id="KW-0472">Membrane</keyword>
<dbReference type="GO" id="GO:0003755">
    <property type="term" value="F:peptidyl-prolyl cis-trans isomerase activity"/>
    <property type="evidence" value="ECO:0007669"/>
    <property type="project" value="UniProtKB-UniRule"/>
</dbReference>
<dbReference type="Proteomes" id="UP000230505">
    <property type="component" value="Unassembled WGS sequence"/>
</dbReference>
<comment type="similarity">
    <text evidence="2 6">Belongs to the FKBP-type PPIase family.</text>
</comment>
<dbReference type="AlphaFoldDB" id="A0A2M7IXU8"/>
<feature type="domain" description="PPIase FKBP-type" evidence="8">
    <location>
        <begin position="88"/>
        <end position="175"/>
    </location>
</feature>
<evidence type="ECO:0000313" key="10">
    <source>
        <dbReference type="Proteomes" id="UP000230505"/>
    </source>
</evidence>
<protein>
    <recommendedName>
        <fullName evidence="6">Peptidyl-prolyl cis-trans isomerase</fullName>
        <ecNumber evidence="6">5.2.1.8</ecNumber>
    </recommendedName>
</protein>
<evidence type="ECO:0000256" key="3">
    <source>
        <dbReference type="ARBA" id="ARBA00023110"/>
    </source>
</evidence>
<evidence type="ECO:0000259" key="8">
    <source>
        <dbReference type="PROSITE" id="PS50059"/>
    </source>
</evidence>
<keyword evidence="7" id="KW-1133">Transmembrane helix</keyword>
<accession>A0A2M7IXU8</accession>
<name>A0A2M7IXU8_9BACT</name>
<evidence type="ECO:0000256" key="4">
    <source>
        <dbReference type="ARBA" id="ARBA00023235"/>
    </source>
</evidence>
<keyword evidence="3 5" id="KW-0697">Rotamase</keyword>
<keyword evidence="7" id="KW-0812">Transmembrane</keyword>
<dbReference type="PANTHER" id="PTHR43811:SF19">
    <property type="entry name" value="39 KDA FK506-BINDING NUCLEAR PROTEIN"/>
    <property type="match status" value="1"/>
</dbReference>
<dbReference type="FunFam" id="3.10.50.40:FF:000006">
    <property type="entry name" value="Peptidyl-prolyl cis-trans isomerase"/>
    <property type="match status" value="1"/>
</dbReference>
<dbReference type="PANTHER" id="PTHR43811">
    <property type="entry name" value="FKBP-TYPE PEPTIDYL-PROLYL CIS-TRANS ISOMERASE FKPA"/>
    <property type="match status" value="1"/>
</dbReference>
<evidence type="ECO:0000256" key="6">
    <source>
        <dbReference type="RuleBase" id="RU003915"/>
    </source>
</evidence>
<dbReference type="Gene3D" id="3.10.50.40">
    <property type="match status" value="1"/>
</dbReference>
<organism evidence="9 10">
    <name type="scientific">bacterium (Candidatus Gribaldobacteria) CG_4_8_14_3_um_filter_42_11</name>
    <dbReference type="NCBI Taxonomy" id="2014267"/>
    <lineage>
        <taxon>Bacteria</taxon>
        <taxon>Candidatus Gribaldobacteria</taxon>
    </lineage>
</organism>
<feature type="transmembrane region" description="Helical" evidence="7">
    <location>
        <begin position="6"/>
        <end position="25"/>
    </location>
</feature>
<dbReference type="SUPFAM" id="SSF54534">
    <property type="entry name" value="FKBP-like"/>
    <property type="match status" value="1"/>
</dbReference>
<dbReference type="EMBL" id="PFHV01000072">
    <property type="protein sequence ID" value="PIX03002.1"/>
    <property type="molecule type" value="Genomic_DNA"/>
</dbReference>
<evidence type="ECO:0000256" key="1">
    <source>
        <dbReference type="ARBA" id="ARBA00000971"/>
    </source>
</evidence>
<evidence type="ECO:0000256" key="5">
    <source>
        <dbReference type="PROSITE-ProRule" id="PRU00277"/>
    </source>
</evidence>